<feature type="compositionally biased region" description="Basic and acidic residues" evidence="1">
    <location>
        <begin position="127"/>
        <end position="139"/>
    </location>
</feature>
<comment type="caution">
    <text evidence="2">The sequence shown here is derived from an EMBL/GenBank/DDBJ whole genome shotgun (WGS) entry which is preliminary data.</text>
</comment>
<feature type="compositionally biased region" description="Basic and acidic residues" evidence="1">
    <location>
        <begin position="327"/>
        <end position="336"/>
    </location>
</feature>
<evidence type="ECO:0000313" key="2">
    <source>
        <dbReference type="EMBL" id="CAE7493846.1"/>
    </source>
</evidence>
<feature type="compositionally biased region" description="Basic residues" evidence="1">
    <location>
        <begin position="196"/>
        <end position="208"/>
    </location>
</feature>
<gene>
    <name evidence="2" type="primary">rsmH</name>
    <name evidence="2" type="ORF">SPIL2461_LOCUS12729</name>
</gene>
<feature type="compositionally biased region" description="Low complexity" evidence="1">
    <location>
        <begin position="240"/>
        <end position="255"/>
    </location>
</feature>
<feature type="compositionally biased region" description="Low complexity" evidence="1">
    <location>
        <begin position="426"/>
        <end position="449"/>
    </location>
</feature>
<proteinExistence type="predicted"/>
<feature type="compositionally biased region" description="Low complexity" evidence="1">
    <location>
        <begin position="273"/>
        <end position="290"/>
    </location>
</feature>
<feature type="compositionally biased region" description="Low complexity" evidence="1">
    <location>
        <begin position="209"/>
        <end position="219"/>
    </location>
</feature>
<sequence>GCPARSGQSGAGAHGLAVAPRPGQGTDHGADLSRHPRSEAGQQGSRVDPCPLPADPVPPRFRRGDPLPLLQGRGRDRRVRPGVSESAYGLGQFLPALQRRAGGSRGHDLRRRPPAPVGRQRPHRAARRPDRGRRPERQGRLRRHRLAVPHLGTPALGGLPGRTAAVRQAEGPLPGGQAAVRPRRRPGRCAGGAASARRRHLSRRHLRAGRLQPRPAGGRRLPRGRLRPRPRRHRRRRSAGRGLRPAPAARAGLLLADGVPPGGAGRRHRPGPRRLLAPARPGRARLLLPQRRPPRHAHGPRRRNRRAGGQQPQRGGAGRPHLALRRGAQEPPDRPRPGRPPRRAALRADPGAGGDGARRGARGQGRHRPGDAHLPGPAHLRERRVGRAGARPRRRRALPGAARASGRGQLPFPGRPHRQGLPAPPLQRRAARLAPPARQRRAAGAQLRADSPPGDQARRARSGREPARPLGPAARRRAHGRTRLAGRHDPALVHPALARRLRGRRRPGLPDQVRGAGPGGPPGADPDPHPEGPRGAACAARRVELPEPAAAHRPAGPAPPGDDSAEGAADRPDRQPATAPGAHGRA</sequence>
<feature type="compositionally biased region" description="Basic residues" evidence="1">
    <location>
        <begin position="497"/>
        <end position="507"/>
    </location>
</feature>
<feature type="compositionally biased region" description="Pro residues" evidence="1">
    <location>
        <begin position="50"/>
        <end position="59"/>
    </location>
</feature>
<feature type="compositionally biased region" description="Basic and acidic residues" evidence="1">
    <location>
        <begin position="456"/>
        <end position="467"/>
    </location>
</feature>
<feature type="compositionally biased region" description="Low complexity" evidence="1">
    <location>
        <begin position="546"/>
        <end position="555"/>
    </location>
</feature>
<feature type="non-terminal residue" evidence="2">
    <location>
        <position position="1"/>
    </location>
</feature>
<reference evidence="2" key="1">
    <citation type="submission" date="2021-02" db="EMBL/GenBank/DDBJ databases">
        <authorList>
            <person name="Dougan E. K."/>
            <person name="Rhodes N."/>
            <person name="Thang M."/>
            <person name="Chan C."/>
        </authorList>
    </citation>
    <scope>NUCLEOTIDE SEQUENCE</scope>
</reference>
<protein>
    <submittedName>
        <fullName evidence="2">RsmH protein</fullName>
    </submittedName>
</protein>
<evidence type="ECO:0000313" key="3">
    <source>
        <dbReference type="Proteomes" id="UP000649617"/>
    </source>
</evidence>
<evidence type="ECO:0000256" key="1">
    <source>
        <dbReference type="SAM" id="MobiDB-lite"/>
    </source>
</evidence>
<feature type="non-terminal residue" evidence="2">
    <location>
        <position position="586"/>
    </location>
</feature>
<accession>A0A812STL4</accession>
<feature type="compositionally biased region" description="Low complexity" evidence="1">
    <location>
        <begin position="398"/>
        <end position="408"/>
    </location>
</feature>
<feature type="compositionally biased region" description="Basic residues" evidence="1">
    <location>
        <begin position="386"/>
        <end position="397"/>
    </location>
</feature>
<feature type="compositionally biased region" description="Basic and acidic residues" evidence="1">
    <location>
        <begin position="28"/>
        <end position="38"/>
    </location>
</feature>
<keyword evidence="3" id="KW-1185">Reference proteome</keyword>
<feature type="compositionally biased region" description="Basic residues" evidence="1">
    <location>
        <begin position="220"/>
        <end position="239"/>
    </location>
</feature>
<name>A0A812STL4_SYMPI</name>
<dbReference type="AlphaFoldDB" id="A0A812STL4"/>
<dbReference type="Proteomes" id="UP000649617">
    <property type="component" value="Unassembled WGS sequence"/>
</dbReference>
<feature type="compositionally biased region" description="Basic residues" evidence="1">
    <location>
        <begin position="292"/>
        <end position="306"/>
    </location>
</feature>
<feature type="region of interest" description="Disordered" evidence="1">
    <location>
        <begin position="1"/>
        <end position="586"/>
    </location>
</feature>
<organism evidence="2 3">
    <name type="scientific">Symbiodinium pilosum</name>
    <name type="common">Dinoflagellate</name>
    <dbReference type="NCBI Taxonomy" id="2952"/>
    <lineage>
        <taxon>Eukaryota</taxon>
        <taxon>Sar</taxon>
        <taxon>Alveolata</taxon>
        <taxon>Dinophyceae</taxon>
        <taxon>Suessiales</taxon>
        <taxon>Symbiodiniaceae</taxon>
        <taxon>Symbiodinium</taxon>
    </lineage>
</organism>
<dbReference type="EMBL" id="CAJNIZ010026661">
    <property type="protein sequence ID" value="CAE7493846.1"/>
    <property type="molecule type" value="Genomic_DNA"/>
</dbReference>
<feature type="compositionally biased region" description="Basic residues" evidence="1">
    <location>
        <begin position="474"/>
        <end position="485"/>
    </location>
</feature>